<dbReference type="Proteomes" id="UP001182556">
    <property type="component" value="Unassembled WGS sequence"/>
</dbReference>
<feature type="transmembrane region" description="Helical" evidence="7">
    <location>
        <begin position="191"/>
        <end position="213"/>
    </location>
</feature>
<dbReference type="GO" id="GO:0005351">
    <property type="term" value="F:carbohydrate:proton symporter activity"/>
    <property type="evidence" value="ECO:0007669"/>
    <property type="project" value="TreeGrafter"/>
</dbReference>
<comment type="subcellular location">
    <subcellularLocation>
        <location evidence="1">Membrane</location>
        <topology evidence="1">Multi-pass membrane protein</topology>
    </subcellularLocation>
</comment>
<evidence type="ECO:0000313" key="10">
    <source>
        <dbReference type="Proteomes" id="UP001182556"/>
    </source>
</evidence>
<dbReference type="Pfam" id="PF00083">
    <property type="entry name" value="Sugar_tr"/>
    <property type="match status" value="1"/>
</dbReference>
<evidence type="ECO:0000256" key="6">
    <source>
        <dbReference type="ARBA" id="ARBA00023136"/>
    </source>
</evidence>
<feature type="domain" description="Major facilitator superfamily (MFS) profile" evidence="8">
    <location>
        <begin position="61"/>
        <end position="505"/>
    </location>
</feature>
<keyword evidence="5 7" id="KW-1133">Transmembrane helix</keyword>
<dbReference type="InterPro" id="IPR050360">
    <property type="entry name" value="MFS_Sugar_Transporters"/>
</dbReference>
<keyword evidence="6 7" id="KW-0472">Membrane</keyword>
<dbReference type="AlphaFoldDB" id="A0AAD9CUX4"/>
<dbReference type="GO" id="GO:0016020">
    <property type="term" value="C:membrane"/>
    <property type="evidence" value="ECO:0007669"/>
    <property type="project" value="UniProtKB-SubCell"/>
</dbReference>
<organism evidence="9 10">
    <name type="scientific">Papiliotrema laurentii</name>
    <name type="common">Cryptococcus laurentii</name>
    <dbReference type="NCBI Taxonomy" id="5418"/>
    <lineage>
        <taxon>Eukaryota</taxon>
        <taxon>Fungi</taxon>
        <taxon>Dikarya</taxon>
        <taxon>Basidiomycota</taxon>
        <taxon>Agaricomycotina</taxon>
        <taxon>Tremellomycetes</taxon>
        <taxon>Tremellales</taxon>
        <taxon>Rhynchogastremaceae</taxon>
        <taxon>Papiliotrema</taxon>
    </lineage>
</organism>
<keyword evidence="3" id="KW-0813">Transport</keyword>
<dbReference type="PANTHER" id="PTHR48022">
    <property type="entry name" value="PLASTIDIC GLUCOSE TRANSPORTER 4"/>
    <property type="match status" value="1"/>
</dbReference>
<dbReference type="InterPro" id="IPR036259">
    <property type="entry name" value="MFS_trans_sf"/>
</dbReference>
<dbReference type="InterPro" id="IPR020846">
    <property type="entry name" value="MFS_dom"/>
</dbReference>
<dbReference type="FunFam" id="1.20.1250.20:FF:000134">
    <property type="entry name" value="MFS sugar transporter protein"/>
    <property type="match status" value="1"/>
</dbReference>
<feature type="transmembrane region" description="Helical" evidence="7">
    <location>
        <begin position="412"/>
        <end position="432"/>
    </location>
</feature>
<dbReference type="SUPFAM" id="SSF103473">
    <property type="entry name" value="MFS general substrate transporter"/>
    <property type="match status" value="1"/>
</dbReference>
<gene>
    <name evidence="9" type="ORF">DB88DRAFT_357226</name>
</gene>
<feature type="transmembrane region" description="Helical" evidence="7">
    <location>
        <begin position="316"/>
        <end position="339"/>
    </location>
</feature>
<evidence type="ECO:0000256" key="3">
    <source>
        <dbReference type="ARBA" id="ARBA00022448"/>
    </source>
</evidence>
<feature type="transmembrane region" description="Helical" evidence="7">
    <location>
        <begin position="59"/>
        <end position="81"/>
    </location>
</feature>
<protein>
    <submittedName>
        <fullName evidence="9">General substrate transporter</fullName>
    </submittedName>
</protein>
<evidence type="ECO:0000259" key="8">
    <source>
        <dbReference type="PROSITE" id="PS50850"/>
    </source>
</evidence>
<dbReference type="Gene3D" id="1.20.1250.20">
    <property type="entry name" value="MFS general substrate transporter like domains"/>
    <property type="match status" value="1"/>
</dbReference>
<dbReference type="InterPro" id="IPR005828">
    <property type="entry name" value="MFS_sugar_transport-like"/>
</dbReference>
<keyword evidence="10" id="KW-1185">Reference proteome</keyword>
<feature type="transmembrane region" description="Helical" evidence="7">
    <location>
        <begin position="225"/>
        <end position="244"/>
    </location>
</feature>
<reference evidence="9" key="1">
    <citation type="submission" date="2023-02" db="EMBL/GenBank/DDBJ databases">
        <title>Identification and recombinant expression of a fungal hydrolase from Papiliotrema laurentii that hydrolyzes apple cutin and clears colloidal polyester polyurethane.</title>
        <authorList>
            <consortium name="DOE Joint Genome Institute"/>
            <person name="Roman V.A."/>
            <person name="Bojanowski C."/>
            <person name="Crable B.R."/>
            <person name="Wagner D.N."/>
            <person name="Hung C.S."/>
            <person name="Nadeau L.J."/>
            <person name="Schratz L."/>
            <person name="Haridas S."/>
            <person name="Pangilinan J."/>
            <person name="Lipzen A."/>
            <person name="Na H."/>
            <person name="Yan M."/>
            <person name="Ng V."/>
            <person name="Grigoriev I.V."/>
            <person name="Spatafora J.W."/>
            <person name="Barlow D."/>
            <person name="Biffinger J."/>
            <person name="Kelley-Loughnane N."/>
            <person name="Varaljay V.A."/>
            <person name="Crookes-Goodson W.J."/>
        </authorList>
    </citation>
    <scope>NUCLEOTIDE SEQUENCE</scope>
    <source>
        <strain evidence="9">5307AH</strain>
    </source>
</reference>
<evidence type="ECO:0000256" key="2">
    <source>
        <dbReference type="ARBA" id="ARBA00010992"/>
    </source>
</evidence>
<evidence type="ECO:0000256" key="1">
    <source>
        <dbReference type="ARBA" id="ARBA00004141"/>
    </source>
</evidence>
<dbReference type="PANTHER" id="PTHR48022:SF52">
    <property type="entry name" value="SUGAR TRANSPORTER, PUTATIVE-RELATED"/>
    <property type="match status" value="1"/>
</dbReference>
<feature type="transmembrane region" description="Helical" evidence="7">
    <location>
        <begin position="101"/>
        <end position="124"/>
    </location>
</feature>
<evidence type="ECO:0000313" key="9">
    <source>
        <dbReference type="EMBL" id="KAK1922504.1"/>
    </source>
</evidence>
<proteinExistence type="inferred from homology"/>
<comment type="similarity">
    <text evidence="2">Belongs to the major facilitator superfamily. Sugar transporter (TC 2.A.1.1) family.</text>
</comment>
<feature type="transmembrane region" description="Helical" evidence="7">
    <location>
        <begin position="453"/>
        <end position="470"/>
    </location>
</feature>
<dbReference type="PROSITE" id="PS00216">
    <property type="entry name" value="SUGAR_TRANSPORT_1"/>
    <property type="match status" value="1"/>
</dbReference>
<accession>A0AAD9CUX4</accession>
<dbReference type="PROSITE" id="PS50850">
    <property type="entry name" value="MFS"/>
    <property type="match status" value="1"/>
</dbReference>
<keyword evidence="4 7" id="KW-0812">Transmembrane</keyword>
<feature type="transmembrane region" description="Helical" evidence="7">
    <location>
        <begin position="482"/>
        <end position="501"/>
    </location>
</feature>
<name>A0AAD9CUX4_PAPLA</name>
<feature type="transmembrane region" description="Helical" evidence="7">
    <location>
        <begin position="131"/>
        <end position="150"/>
    </location>
</feature>
<feature type="transmembrane region" description="Helical" evidence="7">
    <location>
        <begin position="354"/>
        <end position="375"/>
    </location>
</feature>
<feature type="transmembrane region" description="Helical" evidence="7">
    <location>
        <begin position="156"/>
        <end position="179"/>
    </location>
</feature>
<evidence type="ECO:0000256" key="4">
    <source>
        <dbReference type="ARBA" id="ARBA00022692"/>
    </source>
</evidence>
<dbReference type="InterPro" id="IPR005829">
    <property type="entry name" value="Sugar_transporter_CS"/>
</dbReference>
<sequence length="560" mass="61577">MLSGPHCNSNKYTLIKYCQYSESSAAHKSRLEMPTSFYNGVENNTHPSWWKDPCLRKNAFWLAVCSLTSVYIGYDGSLLNGVQALPKFYETFPVLERDSNVLGITGAAQFLPGLVTPFIASWICDKWGRKGPLIATAIGICAGAVIQATSKSLGQFIFSRVFIGAFGMFGQTAAGPMIVELAHPRVRGTWNGLNLTCYYIGSIIASWTTFGILQNFPESSWSWRLPSLLQCMIPGLLILPLCFLPESPRYLLVAGKKERATQILSNQHANGKLDDPLVLLEIHEIEYVLDMERNATKGSGSDLLDLIRTRGNRWRLWCVIHVAFGAQWSGANIIGYYFVPVMRSIGIVDPTPQTLVSGGLSISNWLFALGGAFNMDRAGRRGLFLGSTGSMLVILVLVIGLSALFLKDENPAVGGATVGLLYLFYGAYSVAWTPLNIGYPVEILPYSLRTKGMAVWTFFACLALCVNTWVNPVALSAIGFHYYIVYVGILIYLFVVIYLTFPETKGLSLEEIAIRFDGEEAQEMRNIHPEAGLELADDSEGKVVPVEHVESVRSTTGPSA</sequence>
<comment type="caution">
    <text evidence="9">The sequence shown here is derived from an EMBL/GenBank/DDBJ whole genome shotgun (WGS) entry which is preliminary data.</text>
</comment>
<evidence type="ECO:0000256" key="7">
    <source>
        <dbReference type="SAM" id="Phobius"/>
    </source>
</evidence>
<evidence type="ECO:0000256" key="5">
    <source>
        <dbReference type="ARBA" id="ARBA00022989"/>
    </source>
</evidence>
<feature type="transmembrane region" description="Helical" evidence="7">
    <location>
        <begin position="382"/>
        <end position="406"/>
    </location>
</feature>
<dbReference type="EMBL" id="JAODAN010000008">
    <property type="protein sequence ID" value="KAK1922504.1"/>
    <property type="molecule type" value="Genomic_DNA"/>
</dbReference>